<protein>
    <recommendedName>
        <fullName evidence="7">Myb-like domain-containing protein</fullName>
    </recommendedName>
</protein>
<comment type="caution">
    <text evidence="3">The sequence shown here is derived from an EMBL/GenBank/DDBJ whole genome shotgun (WGS) entry which is preliminary data.</text>
</comment>
<evidence type="ECO:0000313" key="3">
    <source>
        <dbReference type="EMBL" id="RHX98042.1"/>
    </source>
</evidence>
<keyword evidence="1" id="KW-0175">Coiled coil</keyword>
<evidence type="ECO:0000313" key="6">
    <source>
        <dbReference type="Proteomes" id="UP000266239"/>
    </source>
</evidence>
<dbReference type="PANTHER" id="PTHR37558">
    <property type="entry name" value="HTH CENPB-TYPE DOMAIN-CONTAINING PROTEIN"/>
    <property type="match status" value="1"/>
</dbReference>
<evidence type="ECO:0000256" key="1">
    <source>
        <dbReference type="SAM" id="Coils"/>
    </source>
</evidence>
<evidence type="ECO:0000313" key="4">
    <source>
        <dbReference type="EMBL" id="RHY75158.1"/>
    </source>
</evidence>
<sequence>MATASKRRFTEEEDVMLLREVNARMPFRARRGAVMDAWAEVAAALLSHEDFDRPGFDAKRAHNRFTLLLEGHRGDNRESMRASGVDEEYSEKMQLLDELLSAYDDNKAEERGHLEEAQREADRIESLGKTVREEALQSLGKRKLAQDGEGSSGGGGGKLFKIMSMIQDDNKAELEFRKLQYEKDLEERQKDRDVLIEQSRMQHEAMMNILAALNKTK</sequence>
<evidence type="ECO:0008006" key="7">
    <source>
        <dbReference type="Google" id="ProtNLM"/>
    </source>
</evidence>
<dbReference type="EMBL" id="QUTC01002097">
    <property type="protein sequence ID" value="RHY75158.1"/>
    <property type="molecule type" value="Genomic_DNA"/>
</dbReference>
<dbReference type="PANTHER" id="PTHR37558:SF1">
    <property type="entry name" value="HTH CENPB-TYPE DOMAIN-CONTAINING PROTEIN"/>
    <property type="match status" value="1"/>
</dbReference>
<gene>
    <name evidence="3" type="ORF">DYB25_006145</name>
    <name evidence="4" type="ORF">DYB38_013539</name>
</gene>
<proteinExistence type="predicted"/>
<dbReference type="AlphaFoldDB" id="A0A396ZQJ2"/>
<feature type="coiled-coil region" evidence="1">
    <location>
        <begin position="100"/>
        <end position="134"/>
    </location>
</feature>
<dbReference type="EMBL" id="QUTA01011948">
    <property type="protein sequence ID" value="RHX98042.1"/>
    <property type="molecule type" value="Genomic_DNA"/>
</dbReference>
<evidence type="ECO:0000313" key="5">
    <source>
        <dbReference type="Proteomes" id="UP000265716"/>
    </source>
</evidence>
<name>A0A396ZQJ2_APHAT</name>
<accession>A0A396ZQJ2</accession>
<dbReference type="Proteomes" id="UP000265716">
    <property type="component" value="Unassembled WGS sequence"/>
</dbReference>
<evidence type="ECO:0000256" key="2">
    <source>
        <dbReference type="SAM" id="MobiDB-lite"/>
    </source>
</evidence>
<organism evidence="3 6">
    <name type="scientific">Aphanomyces astaci</name>
    <name type="common">Crayfish plague agent</name>
    <dbReference type="NCBI Taxonomy" id="112090"/>
    <lineage>
        <taxon>Eukaryota</taxon>
        <taxon>Sar</taxon>
        <taxon>Stramenopiles</taxon>
        <taxon>Oomycota</taxon>
        <taxon>Saprolegniomycetes</taxon>
        <taxon>Saprolegniales</taxon>
        <taxon>Verrucalvaceae</taxon>
        <taxon>Aphanomyces</taxon>
    </lineage>
</organism>
<feature type="region of interest" description="Disordered" evidence="2">
    <location>
        <begin position="138"/>
        <end position="157"/>
    </location>
</feature>
<reference evidence="5 6" key="1">
    <citation type="submission" date="2018-08" db="EMBL/GenBank/DDBJ databases">
        <title>Aphanomyces genome sequencing and annotation.</title>
        <authorList>
            <person name="Minardi D."/>
            <person name="Oidtmann B."/>
            <person name="Van Der Giezen M."/>
            <person name="Studholme D.J."/>
        </authorList>
    </citation>
    <scope>NUCLEOTIDE SEQUENCE [LARGE SCALE GENOMIC DNA]</scope>
    <source>
        <strain evidence="4 5">SA</strain>
        <strain evidence="3 6">Yx</strain>
    </source>
</reference>
<dbReference type="VEuPathDB" id="FungiDB:H257_14013"/>
<dbReference type="Proteomes" id="UP000266239">
    <property type="component" value="Unassembled WGS sequence"/>
</dbReference>